<evidence type="ECO:0000313" key="6">
    <source>
        <dbReference type="Proteomes" id="UP001440612"/>
    </source>
</evidence>
<dbReference type="InterPro" id="IPR005330">
    <property type="entry name" value="MHYT_dom"/>
</dbReference>
<protein>
    <submittedName>
        <fullName evidence="5">MHYT domain-containing protein</fullName>
    </submittedName>
</protein>
<feature type="transmembrane region" description="Helical" evidence="1">
    <location>
        <begin position="216"/>
        <end position="237"/>
    </location>
</feature>
<dbReference type="PROSITE" id="PS50924">
    <property type="entry name" value="MHYT"/>
    <property type="match status" value="1"/>
</dbReference>
<keyword evidence="6" id="KW-1185">Reference proteome</keyword>
<feature type="region of interest" description="Disordered" evidence="2">
    <location>
        <begin position="243"/>
        <end position="265"/>
    </location>
</feature>
<dbReference type="PANTHER" id="PTHR35152:SF1">
    <property type="entry name" value="DOMAIN SIGNALLING PROTEIN, PUTATIVE (AFU_ORTHOLOGUE AFUA_5G11310)-RELATED"/>
    <property type="match status" value="1"/>
</dbReference>
<dbReference type="PANTHER" id="PTHR35152">
    <property type="entry name" value="DOMAIN SIGNALLING PROTEIN, PUTATIVE (AFU_ORTHOLOGUE AFUA_5G11310)-RELATED"/>
    <property type="match status" value="1"/>
</dbReference>
<name>A0ABZ2V5K5_9RHOB</name>
<evidence type="ECO:0000256" key="2">
    <source>
        <dbReference type="SAM" id="MobiDB-lite"/>
    </source>
</evidence>
<feature type="domain" description="HTH LytTR-type" evidence="4">
    <location>
        <begin position="267"/>
        <end position="372"/>
    </location>
</feature>
<dbReference type="EMBL" id="CP150951">
    <property type="protein sequence ID" value="WZC49766.1"/>
    <property type="molecule type" value="Genomic_DNA"/>
</dbReference>
<reference evidence="6" key="1">
    <citation type="submission" date="2024-04" db="EMBL/GenBank/DDBJ databases">
        <title>Phylogenomic analyses of a clade within the roseobacter group suggest taxonomic reassignments of species of the genera Aestuariivita, Citreicella, Loktanella, Nautella, Pelagibaca, Ruegeria, Thalassobius, Thiobacimonas and Tropicibacter, and the proposal o.</title>
        <authorList>
            <person name="Jeon C.O."/>
        </authorList>
    </citation>
    <scope>NUCLEOTIDE SEQUENCE [LARGE SCALE GENOMIC DNA]</scope>
    <source>
        <strain evidence="6">BS5-3</strain>
    </source>
</reference>
<feature type="transmembrane region" description="Helical" evidence="1">
    <location>
        <begin position="137"/>
        <end position="162"/>
    </location>
</feature>
<evidence type="ECO:0000313" key="5">
    <source>
        <dbReference type="EMBL" id="WZC49766.1"/>
    </source>
</evidence>
<keyword evidence="1" id="KW-0472">Membrane</keyword>
<dbReference type="Pfam" id="PF03707">
    <property type="entry name" value="MHYT"/>
    <property type="match status" value="2"/>
</dbReference>
<feature type="domain" description="MHYT" evidence="3">
    <location>
        <begin position="8"/>
        <end position="195"/>
    </location>
</feature>
<evidence type="ECO:0000256" key="1">
    <source>
        <dbReference type="PROSITE-ProRule" id="PRU00244"/>
    </source>
</evidence>
<feature type="transmembrane region" description="Helical" evidence="1">
    <location>
        <begin position="169"/>
        <end position="196"/>
    </location>
</feature>
<dbReference type="PIRSF" id="PIRSF036615">
    <property type="entry name" value="MHYT_LytTR"/>
    <property type="match status" value="1"/>
</dbReference>
<dbReference type="Pfam" id="PF04397">
    <property type="entry name" value="LytTR"/>
    <property type="match status" value="1"/>
</dbReference>
<evidence type="ECO:0000259" key="3">
    <source>
        <dbReference type="PROSITE" id="PS50924"/>
    </source>
</evidence>
<evidence type="ECO:0000259" key="4">
    <source>
        <dbReference type="PROSITE" id="PS50930"/>
    </source>
</evidence>
<dbReference type="PROSITE" id="PS50930">
    <property type="entry name" value="HTH_LYTTR"/>
    <property type="match status" value="1"/>
</dbReference>
<dbReference type="Proteomes" id="UP001440612">
    <property type="component" value="Chromosome"/>
</dbReference>
<feature type="transmembrane region" description="Helical" evidence="1">
    <location>
        <begin position="108"/>
        <end position="131"/>
    </location>
</feature>
<dbReference type="RefSeq" id="WP_341367876.1">
    <property type="nucleotide sequence ID" value="NZ_CP150951.2"/>
</dbReference>
<dbReference type="InterPro" id="IPR007492">
    <property type="entry name" value="LytTR_DNA-bd_dom"/>
</dbReference>
<feature type="transmembrane region" description="Helical" evidence="1">
    <location>
        <begin position="51"/>
        <end position="72"/>
    </location>
</feature>
<gene>
    <name evidence="5" type="ORF">AABB29_03700</name>
</gene>
<keyword evidence="1" id="KW-0812">Transmembrane</keyword>
<feature type="transmembrane region" description="Helical" evidence="1">
    <location>
        <begin position="78"/>
        <end position="101"/>
    </location>
</feature>
<dbReference type="Gene3D" id="2.40.50.1020">
    <property type="entry name" value="LytTr DNA-binding domain"/>
    <property type="match status" value="1"/>
</dbReference>
<sequence length="379" mass="40729">MELLPFTHSAFLIVMSCLVALVAGFTGLSLTRDLSAKPMFQKKAAIALSSVALGGGIWAMHFVAMLGLQLPILFYYDAAITLVSALSAILLVGAALILLHFAERTPKIIMLAGAIVGVGVLVMHYIGMAGLELCRAIYTPLGVIFSSIVAIGLCMLAFWIAYGHRTNRNIVLGTFCFATAVCSVHFLAMAGTAFVAEPDLAEFGPSMSNETLALGVIFFSFVIFGACLWVSVTYLVPPVDQPADAPKPEPDPAPTPPQTLAPVAPQVPCERDGAKVFVRAGDVLFLRADGHYSQVYTESERLFCVWPITEATRRLLPAGFLQTHRSYLVNPGRVARFERSKDKGRCVFDAPDLPPAPVSRTKLRATQDALANQDGATRA</sequence>
<accession>A0ABZ2V5K5</accession>
<feature type="transmembrane region" description="Helical" evidence="1">
    <location>
        <begin position="6"/>
        <end position="30"/>
    </location>
</feature>
<organism evidence="5 6">
    <name type="scientific">Yoonia phaeophyticola</name>
    <dbReference type="NCBI Taxonomy" id="3137369"/>
    <lineage>
        <taxon>Bacteria</taxon>
        <taxon>Pseudomonadati</taxon>
        <taxon>Pseudomonadota</taxon>
        <taxon>Alphaproteobacteria</taxon>
        <taxon>Rhodobacterales</taxon>
        <taxon>Paracoccaceae</taxon>
        <taxon>Yoonia</taxon>
    </lineage>
</organism>
<proteinExistence type="predicted"/>
<keyword evidence="1" id="KW-1133">Transmembrane helix</keyword>
<dbReference type="SMART" id="SM00850">
    <property type="entry name" value="LytTR"/>
    <property type="match status" value="1"/>
</dbReference>
<dbReference type="InterPro" id="IPR012073">
    <property type="entry name" value="LytTR_MHYT"/>
</dbReference>